<reference evidence="1 2" key="1">
    <citation type="journal article" date="2024" name="BMC Genomics">
        <title>De novo assembly and annotation of Popillia japonica's genome with initial clues to its potential as an invasive pest.</title>
        <authorList>
            <person name="Cucini C."/>
            <person name="Boschi S."/>
            <person name="Funari R."/>
            <person name="Cardaioli E."/>
            <person name="Iannotti N."/>
            <person name="Marturano G."/>
            <person name="Paoli F."/>
            <person name="Bruttini M."/>
            <person name="Carapelli A."/>
            <person name="Frati F."/>
            <person name="Nardi F."/>
        </authorList>
    </citation>
    <scope>NUCLEOTIDE SEQUENCE [LARGE SCALE GENOMIC DNA]</scope>
    <source>
        <strain evidence="1">DMR45628</strain>
    </source>
</reference>
<dbReference type="AlphaFoldDB" id="A0AAW1MGD2"/>
<dbReference type="EMBL" id="JASPKY010000050">
    <property type="protein sequence ID" value="KAK9745305.1"/>
    <property type="molecule type" value="Genomic_DNA"/>
</dbReference>
<accession>A0AAW1MGD2</accession>
<protein>
    <submittedName>
        <fullName evidence="1">Uncharacterized protein</fullName>
    </submittedName>
</protein>
<organism evidence="1 2">
    <name type="scientific">Popillia japonica</name>
    <name type="common">Japanese beetle</name>
    <dbReference type="NCBI Taxonomy" id="7064"/>
    <lineage>
        <taxon>Eukaryota</taxon>
        <taxon>Metazoa</taxon>
        <taxon>Ecdysozoa</taxon>
        <taxon>Arthropoda</taxon>
        <taxon>Hexapoda</taxon>
        <taxon>Insecta</taxon>
        <taxon>Pterygota</taxon>
        <taxon>Neoptera</taxon>
        <taxon>Endopterygota</taxon>
        <taxon>Coleoptera</taxon>
        <taxon>Polyphaga</taxon>
        <taxon>Scarabaeiformia</taxon>
        <taxon>Scarabaeidae</taxon>
        <taxon>Rutelinae</taxon>
        <taxon>Popillia</taxon>
    </lineage>
</organism>
<sequence length="121" mass="13946">MTSASQQPSTKTANLKWSHLRLTFGRRDSGVPLRSESLVSVFPYTLEIYFTSYCVYRYLRSVSDSLSPSHTFRISCVPPARIDCIRRFSKRFSLKLVACEVRDSRFILGLLFVVRTETNLI</sequence>
<name>A0AAW1MGD2_POPJA</name>
<dbReference type="Proteomes" id="UP001458880">
    <property type="component" value="Unassembled WGS sequence"/>
</dbReference>
<keyword evidence="2" id="KW-1185">Reference proteome</keyword>
<comment type="caution">
    <text evidence="1">The sequence shown here is derived from an EMBL/GenBank/DDBJ whole genome shotgun (WGS) entry which is preliminary data.</text>
</comment>
<gene>
    <name evidence="1" type="ORF">QE152_g7068</name>
</gene>
<evidence type="ECO:0000313" key="1">
    <source>
        <dbReference type="EMBL" id="KAK9745305.1"/>
    </source>
</evidence>
<evidence type="ECO:0000313" key="2">
    <source>
        <dbReference type="Proteomes" id="UP001458880"/>
    </source>
</evidence>
<proteinExistence type="predicted"/>